<dbReference type="InterPro" id="IPR044669">
    <property type="entry name" value="YneE/VCCN1/2-like"/>
</dbReference>
<evidence type="ECO:0000256" key="7">
    <source>
        <dbReference type="ARBA" id="ARBA00023136"/>
    </source>
</evidence>
<dbReference type="HOGENOM" id="CLU_029790_8_0_1"/>
<dbReference type="KEGG" id="pti:PHATRDRAFT_49488"/>
<protein>
    <submittedName>
        <fullName evidence="9">Uncharacterized protein</fullName>
    </submittedName>
</protein>
<reference evidence="10" key="2">
    <citation type="submission" date="2008-08" db="EMBL/GenBank/DDBJ databases">
        <authorList>
            <consortium name="Diatom Consortium"/>
            <person name="Grigoriev I."/>
            <person name="Grimwood J."/>
            <person name="Kuo A."/>
            <person name="Otillar R.P."/>
            <person name="Salamov A."/>
            <person name="Detter J.C."/>
            <person name="Lindquist E."/>
            <person name="Shapiro H."/>
            <person name="Lucas S."/>
            <person name="Glavina del Rio T."/>
            <person name="Pitluck S."/>
            <person name="Rokhsar D."/>
            <person name="Bowler C."/>
        </authorList>
    </citation>
    <scope>GENOME REANNOTATION</scope>
    <source>
        <strain evidence="10">CCAP 1055/1</strain>
    </source>
</reference>
<keyword evidence="7 8" id="KW-0472">Membrane</keyword>
<accession>B7GAS3</accession>
<keyword evidence="6" id="KW-0406">Ion transport</keyword>
<gene>
    <name evidence="9" type="ORF">PHATRDRAFT_49488</name>
</gene>
<evidence type="ECO:0000256" key="5">
    <source>
        <dbReference type="ARBA" id="ARBA00022989"/>
    </source>
</evidence>
<evidence type="ECO:0000256" key="4">
    <source>
        <dbReference type="ARBA" id="ARBA00022692"/>
    </source>
</evidence>
<feature type="transmembrane region" description="Helical" evidence="8">
    <location>
        <begin position="67"/>
        <end position="85"/>
    </location>
</feature>
<keyword evidence="3" id="KW-1003">Cell membrane</keyword>
<dbReference type="OMA" id="LCGFAHA"/>
<evidence type="ECO:0000256" key="3">
    <source>
        <dbReference type="ARBA" id="ARBA00022475"/>
    </source>
</evidence>
<evidence type="ECO:0000256" key="8">
    <source>
        <dbReference type="SAM" id="Phobius"/>
    </source>
</evidence>
<dbReference type="PaxDb" id="2850-Phatr49488"/>
<reference evidence="9 10" key="1">
    <citation type="journal article" date="2008" name="Nature">
        <title>The Phaeodactylum genome reveals the evolutionary history of diatom genomes.</title>
        <authorList>
            <person name="Bowler C."/>
            <person name="Allen A.E."/>
            <person name="Badger J.H."/>
            <person name="Grimwood J."/>
            <person name="Jabbari K."/>
            <person name="Kuo A."/>
            <person name="Maheswari U."/>
            <person name="Martens C."/>
            <person name="Maumus F."/>
            <person name="Otillar R.P."/>
            <person name="Rayko E."/>
            <person name="Salamov A."/>
            <person name="Vandepoele K."/>
            <person name="Beszteri B."/>
            <person name="Gruber A."/>
            <person name="Heijde M."/>
            <person name="Katinka M."/>
            <person name="Mock T."/>
            <person name="Valentin K."/>
            <person name="Verret F."/>
            <person name="Berges J.A."/>
            <person name="Brownlee C."/>
            <person name="Cadoret J.P."/>
            <person name="Chiovitti A."/>
            <person name="Choi C.J."/>
            <person name="Coesel S."/>
            <person name="De Martino A."/>
            <person name="Detter J.C."/>
            <person name="Durkin C."/>
            <person name="Falciatore A."/>
            <person name="Fournet J."/>
            <person name="Haruta M."/>
            <person name="Huysman M.J."/>
            <person name="Jenkins B.D."/>
            <person name="Jiroutova K."/>
            <person name="Jorgensen R.E."/>
            <person name="Joubert Y."/>
            <person name="Kaplan A."/>
            <person name="Kroger N."/>
            <person name="Kroth P.G."/>
            <person name="La Roche J."/>
            <person name="Lindquist E."/>
            <person name="Lommer M."/>
            <person name="Martin-Jezequel V."/>
            <person name="Lopez P.J."/>
            <person name="Lucas S."/>
            <person name="Mangogna M."/>
            <person name="McGinnis K."/>
            <person name="Medlin L.K."/>
            <person name="Montsant A."/>
            <person name="Oudot-Le Secq M.P."/>
            <person name="Napoli C."/>
            <person name="Obornik M."/>
            <person name="Parker M.S."/>
            <person name="Petit J.L."/>
            <person name="Porcel B.M."/>
            <person name="Poulsen N."/>
            <person name="Robison M."/>
            <person name="Rychlewski L."/>
            <person name="Rynearson T.A."/>
            <person name="Schmutz J."/>
            <person name="Shapiro H."/>
            <person name="Siaut M."/>
            <person name="Stanley M."/>
            <person name="Sussman M.R."/>
            <person name="Taylor A.R."/>
            <person name="Vardi A."/>
            <person name="von Dassow P."/>
            <person name="Vyverman W."/>
            <person name="Willis A."/>
            <person name="Wyrwicz L.S."/>
            <person name="Rokhsar D.S."/>
            <person name="Weissenbach J."/>
            <person name="Armbrust E.V."/>
            <person name="Green B.R."/>
            <person name="Van de Peer Y."/>
            <person name="Grigoriev I.V."/>
        </authorList>
    </citation>
    <scope>NUCLEOTIDE SEQUENCE [LARGE SCALE GENOMIC DNA]</scope>
    <source>
        <strain evidence="9 10">CCAP 1055/1</strain>
    </source>
</reference>
<comment type="subcellular location">
    <subcellularLocation>
        <location evidence="1">Cell membrane</location>
        <topology evidence="1">Multi-pass membrane protein</topology>
    </subcellularLocation>
</comment>
<keyword evidence="5 8" id="KW-1133">Transmembrane helix</keyword>
<dbReference type="Pfam" id="PF25539">
    <property type="entry name" value="Bestrophin_2"/>
    <property type="match status" value="1"/>
</dbReference>
<evidence type="ECO:0000313" key="9">
    <source>
        <dbReference type="EMBL" id="EEC44422.1"/>
    </source>
</evidence>
<evidence type="ECO:0000256" key="6">
    <source>
        <dbReference type="ARBA" id="ARBA00023065"/>
    </source>
</evidence>
<dbReference type="InParanoid" id="B7GAS3"/>
<evidence type="ECO:0000313" key="10">
    <source>
        <dbReference type="Proteomes" id="UP000000759"/>
    </source>
</evidence>
<dbReference type="OrthoDB" id="1368at2759"/>
<dbReference type="PANTHER" id="PTHR33281:SF19">
    <property type="entry name" value="VOLTAGE-DEPENDENT ANION CHANNEL-FORMING PROTEIN YNEE"/>
    <property type="match status" value="1"/>
</dbReference>
<dbReference type="EMBL" id="CM000624">
    <property type="protein sequence ID" value="EEC44422.1"/>
    <property type="molecule type" value="Genomic_DNA"/>
</dbReference>
<keyword evidence="4 8" id="KW-0812">Transmembrane</keyword>
<organism evidence="9 10">
    <name type="scientific">Phaeodactylum tricornutum (strain CCAP 1055/1)</name>
    <dbReference type="NCBI Taxonomy" id="556484"/>
    <lineage>
        <taxon>Eukaryota</taxon>
        <taxon>Sar</taxon>
        <taxon>Stramenopiles</taxon>
        <taxon>Ochrophyta</taxon>
        <taxon>Bacillariophyta</taxon>
        <taxon>Bacillariophyceae</taxon>
        <taxon>Bacillariophycidae</taxon>
        <taxon>Naviculales</taxon>
        <taxon>Phaeodactylaceae</taxon>
        <taxon>Phaeodactylum</taxon>
    </lineage>
</organism>
<dbReference type="Proteomes" id="UP000000759">
    <property type="component" value="Chromosome 22"/>
</dbReference>
<dbReference type="eggNOG" id="ENOG502S994">
    <property type="taxonomic scope" value="Eukaryota"/>
</dbReference>
<name>B7GAS3_PHATC</name>
<feature type="transmembrane region" description="Helical" evidence="8">
    <location>
        <begin position="105"/>
        <end position="123"/>
    </location>
</feature>
<dbReference type="GO" id="GO:0005254">
    <property type="term" value="F:chloride channel activity"/>
    <property type="evidence" value="ECO:0007669"/>
    <property type="project" value="InterPro"/>
</dbReference>
<dbReference type="GO" id="GO:0005886">
    <property type="term" value="C:plasma membrane"/>
    <property type="evidence" value="ECO:0007669"/>
    <property type="project" value="UniProtKB-SubCell"/>
</dbReference>
<keyword evidence="2" id="KW-0813">Transport</keyword>
<proteinExistence type="predicted"/>
<dbReference type="STRING" id="556484.B7GAS3"/>
<dbReference type="RefSeq" id="XP_002184244.1">
    <property type="nucleotide sequence ID" value="XM_002184208.1"/>
</dbReference>
<evidence type="ECO:0000256" key="2">
    <source>
        <dbReference type="ARBA" id="ARBA00022448"/>
    </source>
</evidence>
<evidence type="ECO:0000256" key="1">
    <source>
        <dbReference type="ARBA" id="ARBA00004651"/>
    </source>
</evidence>
<dbReference type="GeneID" id="7195718"/>
<feature type="transmembrane region" description="Helical" evidence="8">
    <location>
        <begin position="299"/>
        <end position="319"/>
    </location>
</feature>
<dbReference type="PANTHER" id="PTHR33281">
    <property type="entry name" value="UPF0187 PROTEIN YNEE"/>
    <property type="match status" value="1"/>
</dbReference>
<feature type="transmembrane region" description="Helical" evidence="8">
    <location>
        <begin position="272"/>
        <end position="293"/>
    </location>
</feature>
<sequence length="364" mass="41348">MMTAPLQGEDVDLERYKDFPFLQSMLRFESLRNAALDEEGKYQMNAPLSSDGWGPSLFIIQARALDWIMKPWCAVVLHAVIYTTIQELFFQDLLDGEEARDYDSWELFFGIMLNSTLSFLLVFRLNRAAGRYWLARELWGNFVARGRTVTAGILVHSNHAPHHRDEALRWTSALCLCVMALLRGTKVLPEPLFLGILIKDEVQAAQRNTHPPLFVAAQIRYHLHEIFKIDADTPVGIANALSQQMDSLEIQLNTMLDCCGGMERIRSTPLPMVYVSHLRTFLMLALLLFPYVWGPAWGWGTIPVVATAAFSLLGIDAAASEVEAPFQQRRVNALNMDEYCKGLLSNIQQQIQHHADRFIAKKVR</sequence>
<keyword evidence="10" id="KW-1185">Reference proteome</keyword>
<dbReference type="AlphaFoldDB" id="B7GAS3"/>